<dbReference type="Gene3D" id="3.20.20.80">
    <property type="entry name" value="Glycosidases"/>
    <property type="match status" value="1"/>
</dbReference>
<evidence type="ECO:0000256" key="1">
    <source>
        <dbReference type="ARBA" id="ARBA00001231"/>
    </source>
</evidence>
<dbReference type="GO" id="GO:0004563">
    <property type="term" value="F:beta-N-acetylhexosaminidase activity"/>
    <property type="evidence" value="ECO:0007669"/>
    <property type="project" value="UniProtKB-EC"/>
</dbReference>
<sequence length="462" mass="51937">MHRIVHLDLKGAPLKIPYLEKVLLAAKSWGATGVLLEWEDTFPYSSNLAAIGSLSNSGGDGLYSMAEVQHILQFAKTHQLEAIQLIQTIGHMEFVLKHPVYRGLREIDRSPAVMCPSKPQSQVLVRDMIMQALEVQPDATYFHIGADEVWHTAVCDDCQARAVSHKHKAASLYLEHIRDLTLFIKEKRPDLIVLMWDDMLRSINVDTLREYELGRLVQPVLWHYNSSECFNIDPNLWLTYSQVFPQVWAASAFKGANGSCQVLSPVRRYVSNHEAWIAEIKKYSSTINFAGIILTGWSRYDHYATLCELLPVSLPSLASCLRTLTKSEDTPQESVVTEVLPSEEWPGEELARCIHSFVILKERSLALCNSDLVTTWLNPWQIEREYTVPIHVEGIAVAGQHMLSELSVLEASISRSLLECTGPRSSAEWRDTQLRAARAALAPLCEAAARRAQREPSVTPTA</sequence>
<feature type="domain" description="Glycoside hydrolase family 20 catalytic" evidence="5">
    <location>
        <begin position="46"/>
        <end position="204"/>
    </location>
</feature>
<dbReference type="RefSeq" id="XP_026729051.1">
    <property type="nucleotide sequence ID" value="XM_026873250.1"/>
</dbReference>
<evidence type="ECO:0000259" key="5">
    <source>
        <dbReference type="Pfam" id="PF00728"/>
    </source>
</evidence>
<keyword evidence="4" id="KW-0378">Hydrolase</keyword>
<evidence type="ECO:0000313" key="6">
    <source>
        <dbReference type="Proteomes" id="UP000322000"/>
    </source>
</evidence>
<protein>
    <recommendedName>
        <fullName evidence="3">beta-N-acetylhexosaminidase</fullName>
        <ecNumber evidence="3">3.2.1.52</ecNumber>
    </recommendedName>
</protein>
<name>A0A7E5VLH9_TRINI</name>
<reference evidence="7" key="1">
    <citation type="submission" date="2025-08" db="UniProtKB">
        <authorList>
            <consortium name="RefSeq"/>
        </authorList>
    </citation>
    <scope>IDENTIFICATION</scope>
</reference>
<dbReference type="InterPro" id="IPR015883">
    <property type="entry name" value="Glyco_hydro_20_cat"/>
</dbReference>
<evidence type="ECO:0000256" key="3">
    <source>
        <dbReference type="ARBA" id="ARBA00012663"/>
    </source>
</evidence>
<comment type="similarity">
    <text evidence="2">Belongs to the glycosyl hydrolase 20 family.</text>
</comment>
<dbReference type="PANTHER" id="PTHR21040">
    <property type="entry name" value="BCDNA.GH04120"/>
    <property type="match status" value="1"/>
</dbReference>
<dbReference type="KEGG" id="tnl:113494786"/>
<dbReference type="OrthoDB" id="10023921at2759"/>
<evidence type="ECO:0000313" key="7">
    <source>
        <dbReference type="RefSeq" id="XP_026729051.1"/>
    </source>
</evidence>
<dbReference type="SUPFAM" id="SSF51445">
    <property type="entry name" value="(Trans)glycosidases"/>
    <property type="match status" value="1"/>
</dbReference>
<dbReference type="PANTHER" id="PTHR21040:SF8">
    <property type="entry name" value="BCDNA.GH04120"/>
    <property type="match status" value="1"/>
</dbReference>
<gene>
    <name evidence="7" type="primary">LOC113494786</name>
</gene>
<dbReference type="InterPro" id="IPR017853">
    <property type="entry name" value="GH"/>
</dbReference>
<dbReference type="CDD" id="cd06565">
    <property type="entry name" value="GH20_GcnA-like"/>
    <property type="match status" value="1"/>
</dbReference>
<organism evidence="6 7">
    <name type="scientific">Trichoplusia ni</name>
    <name type="common">Cabbage looper</name>
    <dbReference type="NCBI Taxonomy" id="7111"/>
    <lineage>
        <taxon>Eukaryota</taxon>
        <taxon>Metazoa</taxon>
        <taxon>Ecdysozoa</taxon>
        <taxon>Arthropoda</taxon>
        <taxon>Hexapoda</taxon>
        <taxon>Insecta</taxon>
        <taxon>Pterygota</taxon>
        <taxon>Neoptera</taxon>
        <taxon>Endopterygota</taxon>
        <taxon>Lepidoptera</taxon>
        <taxon>Glossata</taxon>
        <taxon>Ditrysia</taxon>
        <taxon>Noctuoidea</taxon>
        <taxon>Noctuidae</taxon>
        <taxon>Plusiinae</taxon>
        <taxon>Trichoplusia</taxon>
    </lineage>
</organism>
<dbReference type="Proteomes" id="UP000322000">
    <property type="component" value="Chromosome 6"/>
</dbReference>
<evidence type="ECO:0000256" key="4">
    <source>
        <dbReference type="ARBA" id="ARBA00022801"/>
    </source>
</evidence>
<accession>A0A7E5VLH9</accession>
<dbReference type="EC" id="3.2.1.52" evidence="3"/>
<keyword evidence="6" id="KW-1185">Reference proteome</keyword>
<dbReference type="InterPro" id="IPR038901">
    <property type="entry name" value="HEXDC-like"/>
</dbReference>
<comment type="catalytic activity">
    <reaction evidence="1">
        <text>Hydrolysis of terminal non-reducing N-acetyl-D-hexosamine residues in N-acetyl-beta-D-hexosaminides.</text>
        <dbReference type="EC" id="3.2.1.52"/>
    </reaction>
</comment>
<dbReference type="FunCoup" id="A0A7E5VLH9">
    <property type="interactions" value="784"/>
</dbReference>
<proteinExistence type="inferred from homology"/>
<dbReference type="GeneID" id="113494786"/>
<dbReference type="GO" id="GO:0005975">
    <property type="term" value="P:carbohydrate metabolic process"/>
    <property type="evidence" value="ECO:0007669"/>
    <property type="project" value="InterPro"/>
</dbReference>
<dbReference type="AlphaFoldDB" id="A0A7E5VLH9"/>
<dbReference type="Pfam" id="PF00728">
    <property type="entry name" value="Glyco_hydro_20"/>
    <property type="match status" value="1"/>
</dbReference>
<dbReference type="InParanoid" id="A0A7E5VLH9"/>
<evidence type="ECO:0000256" key="2">
    <source>
        <dbReference type="ARBA" id="ARBA00006285"/>
    </source>
</evidence>